<protein>
    <submittedName>
        <fullName evidence="2">Uncharacterized protein</fullName>
    </submittedName>
</protein>
<name>A0A7S2XWQ0_9STRA</name>
<feature type="region of interest" description="Disordered" evidence="1">
    <location>
        <begin position="60"/>
        <end position="86"/>
    </location>
</feature>
<evidence type="ECO:0000313" key="2">
    <source>
        <dbReference type="EMBL" id="CAD9860801.1"/>
    </source>
</evidence>
<dbReference type="AlphaFoldDB" id="A0A7S2XWQ0"/>
<organism evidence="2">
    <name type="scientific">Fibrocapsa japonica</name>
    <dbReference type="NCBI Taxonomy" id="94617"/>
    <lineage>
        <taxon>Eukaryota</taxon>
        <taxon>Sar</taxon>
        <taxon>Stramenopiles</taxon>
        <taxon>Ochrophyta</taxon>
        <taxon>Raphidophyceae</taxon>
        <taxon>Chattonellales</taxon>
        <taxon>Chattonellaceae</taxon>
        <taxon>Fibrocapsa</taxon>
    </lineage>
</organism>
<gene>
    <name evidence="2" type="ORF">FJAP1339_LOCUS3322</name>
</gene>
<sequence>MIAGKDGYTMFPGCPIIKDESSMPVIPTMVRNYFTIVQNASGLQESQDKMIRRKSKMVADAVSQPSTARGPKVASRPSSARGPVPTRDVIKINPTLEGRIVCVQ</sequence>
<reference evidence="2" key="1">
    <citation type="submission" date="2021-01" db="EMBL/GenBank/DDBJ databases">
        <authorList>
            <person name="Corre E."/>
            <person name="Pelletier E."/>
            <person name="Niang G."/>
            <person name="Scheremetjew M."/>
            <person name="Finn R."/>
            <person name="Kale V."/>
            <person name="Holt S."/>
            <person name="Cochrane G."/>
            <person name="Meng A."/>
            <person name="Brown T."/>
            <person name="Cohen L."/>
        </authorList>
    </citation>
    <scope>NUCLEOTIDE SEQUENCE</scope>
    <source>
        <strain evidence="2">CCMP1661</strain>
    </source>
</reference>
<accession>A0A7S2XWQ0</accession>
<proteinExistence type="predicted"/>
<evidence type="ECO:0000256" key="1">
    <source>
        <dbReference type="SAM" id="MobiDB-lite"/>
    </source>
</evidence>
<dbReference type="EMBL" id="HBHR01006785">
    <property type="protein sequence ID" value="CAD9860801.1"/>
    <property type="molecule type" value="Transcribed_RNA"/>
</dbReference>